<dbReference type="CDD" id="cd06225">
    <property type="entry name" value="HAMP"/>
    <property type="match status" value="1"/>
</dbReference>
<feature type="transmembrane region" description="Helical" evidence="13">
    <location>
        <begin position="304"/>
        <end position="325"/>
    </location>
</feature>
<dbReference type="SMART" id="SM00304">
    <property type="entry name" value="HAMP"/>
    <property type="match status" value="1"/>
</dbReference>
<accession>A0A1M5BQR0</accession>
<keyword evidence="6" id="KW-0547">Nucleotide-binding</keyword>
<keyword evidence="9 13" id="KW-1133">Transmembrane helix</keyword>
<dbReference type="PANTHER" id="PTHR34220">
    <property type="entry name" value="SENSOR HISTIDINE KINASE YPDA"/>
    <property type="match status" value="1"/>
</dbReference>
<dbReference type="GO" id="GO:0005886">
    <property type="term" value="C:plasma membrane"/>
    <property type="evidence" value="ECO:0007669"/>
    <property type="project" value="UniProtKB-SubCell"/>
</dbReference>
<gene>
    <name evidence="15" type="ORF">SAMN02745158_03761</name>
</gene>
<evidence type="ECO:0000256" key="9">
    <source>
        <dbReference type="ARBA" id="ARBA00022989"/>
    </source>
</evidence>
<dbReference type="EMBL" id="FQVI01000029">
    <property type="protein sequence ID" value="SHF44567.1"/>
    <property type="molecule type" value="Genomic_DNA"/>
</dbReference>
<evidence type="ECO:0000256" key="11">
    <source>
        <dbReference type="ARBA" id="ARBA00023136"/>
    </source>
</evidence>
<evidence type="ECO:0000256" key="12">
    <source>
        <dbReference type="SAM" id="Coils"/>
    </source>
</evidence>
<evidence type="ECO:0000256" key="5">
    <source>
        <dbReference type="ARBA" id="ARBA00022692"/>
    </source>
</evidence>
<dbReference type="InterPro" id="IPR010559">
    <property type="entry name" value="Sig_transdc_His_kin_internal"/>
</dbReference>
<evidence type="ECO:0000256" key="10">
    <source>
        <dbReference type="ARBA" id="ARBA00023012"/>
    </source>
</evidence>
<organism evidence="15 16">
    <name type="scientific">Lactonifactor longoviformis DSM 17459</name>
    <dbReference type="NCBI Taxonomy" id="1122155"/>
    <lineage>
        <taxon>Bacteria</taxon>
        <taxon>Bacillati</taxon>
        <taxon>Bacillota</taxon>
        <taxon>Clostridia</taxon>
        <taxon>Eubacteriales</taxon>
        <taxon>Clostridiaceae</taxon>
        <taxon>Lactonifactor</taxon>
    </lineage>
</organism>
<keyword evidence="4" id="KW-0808">Transferase</keyword>
<keyword evidence="12" id="KW-0175">Coiled coil</keyword>
<dbReference type="Gene3D" id="3.30.565.10">
    <property type="entry name" value="Histidine kinase-like ATPase, C-terminal domain"/>
    <property type="match status" value="1"/>
</dbReference>
<comment type="subcellular location">
    <subcellularLocation>
        <location evidence="1">Cell membrane</location>
        <topology evidence="1">Multi-pass membrane protein</topology>
    </subcellularLocation>
</comment>
<dbReference type="InterPro" id="IPR050640">
    <property type="entry name" value="Bact_2-comp_sensor_kinase"/>
</dbReference>
<evidence type="ECO:0000256" key="1">
    <source>
        <dbReference type="ARBA" id="ARBA00004651"/>
    </source>
</evidence>
<dbReference type="GO" id="GO:0000155">
    <property type="term" value="F:phosphorelay sensor kinase activity"/>
    <property type="evidence" value="ECO:0007669"/>
    <property type="project" value="InterPro"/>
</dbReference>
<keyword evidence="16" id="KW-1185">Reference proteome</keyword>
<evidence type="ECO:0000256" key="8">
    <source>
        <dbReference type="ARBA" id="ARBA00022840"/>
    </source>
</evidence>
<dbReference type="Pfam" id="PF02518">
    <property type="entry name" value="HATPase_c"/>
    <property type="match status" value="1"/>
</dbReference>
<dbReference type="OrthoDB" id="9809348at2"/>
<dbReference type="InterPro" id="IPR003660">
    <property type="entry name" value="HAMP_dom"/>
</dbReference>
<dbReference type="PROSITE" id="PS50885">
    <property type="entry name" value="HAMP"/>
    <property type="match status" value="1"/>
</dbReference>
<dbReference type="STRING" id="1122155.SAMN02745158_03761"/>
<reference evidence="15 16" key="1">
    <citation type="submission" date="2016-11" db="EMBL/GenBank/DDBJ databases">
        <authorList>
            <person name="Jaros S."/>
            <person name="Januszkiewicz K."/>
            <person name="Wedrychowicz H."/>
        </authorList>
    </citation>
    <scope>NUCLEOTIDE SEQUENCE [LARGE SCALE GENOMIC DNA]</scope>
    <source>
        <strain evidence="15 16">DSM 17459</strain>
    </source>
</reference>
<evidence type="ECO:0000256" key="2">
    <source>
        <dbReference type="ARBA" id="ARBA00022475"/>
    </source>
</evidence>
<dbReference type="Pfam" id="PF06580">
    <property type="entry name" value="His_kinase"/>
    <property type="match status" value="1"/>
</dbReference>
<evidence type="ECO:0000313" key="16">
    <source>
        <dbReference type="Proteomes" id="UP000184245"/>
    </source>
</evidence>
<dbReference type="InterPro" id="IPR036890">
    <property type="entry name" value="HATPase_C_sf"/>
</dbReference>
<evidence type="ECO:0000256" key="4">
    <source>
        <dbReference type="ARBA" id="ARBA00022679"/>
    </source>
</evidence>
<keyword evidence="3" id="KW-0597">Phosphoprotein</keyword>
<dbReference type="InterPro" id="IPR003594">
    <property type="entry name" value="HATPase_dom"/>
</dbReference>
<evidence type="ECO:0000256" key="13">
    <source>
        <dbReference type="SAM" id="Phobius"/>
    </source>
</evidence>
<sequence length="598" mass="68075">MKTIKKIYKNSKFQSKLMMIFVLTALLPIALILTVSFVLNAKNMTDKVDQLMINNLIRIADRTNLNLQIYTNSLYQMYQDEIITENIKILMDDSSSEAVAYNKINNRLKQYNTAESGIRCISVICSDGNAVVYDFETDSYMNNLWKDYKDLRKIPPYKDAIHGTGSTITPTMTFQERGEKKHYFHISKKVFDADRLEQGSIATIVMTIEEQVLNSICNTPEQEEGMGINFTMTEEDVIVTYPDAAFSGIIKDPKMPIEDFVEDTGVMKNRNLAVNSYEDPVTGWTFYNAYNKDFMLKDVVRAQLLYIMIGVAAIVGSSAAIFCLVKDINRSVHQVVDGIKEVQKGNLDVTIPITQHDEIGDIAENFNEMTAKVKQLIREVKEAVDRQKNAELRALEAQINPHFLYNTLDSINWMAIEQGDYEISRMLRNLGVILRYSIDKSNGMVTIKDLEDWIDKYISLQQMRFEGVFTCEVHVEDAARKKWIYKLLLQPFIENAILHGLKDMDGDGLLRVDIGLSPGEDRILLIIEDNGKGMPADLVELYNDPVRAVEDESDRIGLQNAFSRLRMYYGDQAEWHVNSISGMGTVITLRVPIIDGGK</sequence>
<keyword evidence="11 13" id="KW-0472">Membrane</keyword>
<dbReference type="Gene3D" id="6.10.340.10">
    <property type="match status" value="1"/>
</dbReference>
<keyword evidence="5 13" id="KW-0812">Transmembrane</keyword>
<name>A0A1M5BQR0_9CLOT</name>
<evidence type="ECO:0000313" key="15">
    <source>
        <dbReference type="EMBL" id="SHF44567.1"/>
    </source>
</evidence>
<dbReference type="RefSeq" id="WP_072854315.1">
    <property type="nucleotide sequence ID" value="NZ_FQVI01000029.1"/>
</dbReference>
<evidence type="ECO:0000256" key="3">
    <source>
        <dbReference type="ARBA" id="ARBA00022553"/>
    </source>
</evidence>
<keyword evidence="10" id="KW-0902">Two-component regulatory system</keyword>
<keyword evidence="2" id="KW-1003">Cell membrane</keyword>
<feature type="coiled-coil region" evidence="12">
    <location>
        <begin position="366"/>
        <end position="393"/>
    </location>
</feature>
<dbReference type="SUPFAM" id="SSF158472">
    <property type="entry name" value="HAMP domain-like"/>
    <property type="match status" value="1"/>
</dbReference>
<evidence type="ECO:0000256" key="7">
    <source>
        <dbReference type="ARBA" id="ARBA00022777"/>
    </source>
</evidence>
<protein>
    <submittedName>
        <fullName evidence="15">Two-component system, sensor histidine kinase YesM</fullName>
    </submittedName>
</protein>
<keyword evidence="7 15" id="KW-0418">Kinase</keyword>
<keyword evidence="8" id="KW-0067">ATP-binding</keyword>
<proteinExistence type="predicted"/>
<dbReference type="Proteomes" id="UP000184245">
    <property type="component" value="Unassembled WGS sequence"/>
</dbReference>
<dbReference type="AlphaFoldDB" id="A0A1M5BQR0"/>
<dbReference type="PANTHER" id="PTHR34220:SF11">
    <property type="entry name" value="SENSOR PROTEIN KINASE HPTS"/>
    <property type="match status" value="1"/>
</dbReference>
<feature type="domain" description="HAMP" evidence="14">
    <location>
        <begin position="326"/>
        <end position="378"/>
    </location>
</feature>
<dbReference type="SUPFAM" id="SSF55874">
    <property type="entry name" value="ATPase domain of HSP90 chaperone/DNA topoisomerase II/histidine kinase"/>
    <property type="match status" value="1"/>
</dbReference>
<evidence type="ECO:0000256" key="6">
    <source>
        <dbReference type="ARBA" id="ARBA00022741"/>
    </source>
</evidence>
<evidence type="ECO:0000259" key="14">
    <source>
        <dbReference type="PROSITE" id="PS50885"/>
    </source>
</evidence>
<dbReference type="Pfam" id="PF00672">
    <property type="entry name" value="HAMP"/>
    <property type="match status" value="1"/>
</dbReference>
<dbReference type="GO" id="GO:0005524">
    <property type="term" value="F:ATP binding"/>
    <property type="evidence" value="ECO:0007669"/>
    <property type="project" value="UniProtKB-KW"/>
</dbReference>